<dbReference type="Proteomes" id="UP000339690">
    <property type="component" value="Chromosome"/>
</dbReference>
<dbReference type="KEGG" id="grc:GI584_18175"/>
<evidence type="ECO:0000313" key="2">
    <source>
        <dbReference type="EMBL" id="QGH35860.1"/>
    </source>
</evidence>
<accession>A0A5Q2TQ69</accession>
<feature type="signal peptide" evidence="1">
    <location>
        <begin position="1"/>
        <end position="25"/>
    </location>
</feature>
<dbReference type="AlphaFoldDB" id="A0A5Q2TQ69"/>
<proteinExistence type="predicted"/>
<evidence type="ECO:0000313" key="3">
    <source>
        <dbReference type="Proteomes" id="UP000339690"/>
    </source>
</evidence>
<feature type="chain" id="PRO_5038525412" evidence="1">
    <location>
        <begin position="26"/>
        <end position="158"/>
    </location>
</feature>
<dbReference type="Gene3D" id="3.30.1830.10">
    <property type="entry name" value="YehR-like"/>
    <property type="match status" value="1"/>
</dbReference>
<organism evidence="2 3">
    <name type="scientific">Gracilibacillus salitolerans</name>
    <dbReference type="NCBI Taxonomy" id="2663022"/>
    <lineage>
        <taxon>Bacteria</taxon>
        <taxon>Bacillati</taxon>
        <taxon>Bacillota</taxon>
        <taxon>Bacilli</taxon>
        <taxon>Bacillales</taxon>
        <taxon>Bacillaceae</taxon>
        <taxon>Gracilibacillus</taxon>
    </lineage>
</organism>
<dbReference type="EMBL" id="CP045915">
    <property type="protein sequence ID" value="QGH35860.1"/>
    <property type="molecule type" value="Genomic_DNA"/>
</dbReference>
<dbReference type="SUPFAM" id="SSF160704">
    <property type="entry name" value="YehR-like"/>
    <property type="match status" value="1"/>
</dbReference>
<dbReference type="InterPro" id="IPR036699">
    <property type="entry name" value="YehR-like_sf"/>
</dbReference>
<name>A0A5Q2TQ69_9BACI</name>
<dbReference type="PIRSF" id="PIRSF006187">
    <property type="entry name" value="DUF1307"/>
    <property type="match status" value="1"/>
</dbReference>
<keyword evidence="1" id="KW-0732">Signal</keyword>
<keyword evidence="3" id="KW-1185">Reference proteome</keyword>
<dbReference type="InterPro" id="IPR009736">
    <property type="entry name" value="DUF1307"/>
</dbReference>
<dbReference type="PROSITE" id="PS51257">
    <property type="entry name" value="PROKAR_LIPOPROTEIN"/>
    <property type="match status" value="1"/>
</dbReference>
<protein>
    <submittedName>
        <fullName evidence="2">DUF1307 domain-containing protein</fullName>
    </submittedName>
</protein>
<evidence type="ECO:0000256" key="1">
    <source>
        <dbReference type="SAM" id="SignalP"/>
    </source>
</evidence>
<dbReference type="Pfam" id="PF06998">
    <property type="entry name" value="DUF1307"/>
    <property type="match status" value="1"/>
</dbReference>
<sequence>MRGREQMKKWLMFCLTLLIVITLTACSPDDKGETVTLLLEKGGSTSKIVYSAEGDKVIEQTSENVLTYDTLGVSNQEEAEAVLGKFVIDYEGIEGVSHNIEYHDDQVIESTKVNFEKADPDQIAELTGAITEGNTGNGVSLEKSIEVLESQGYEVVTE</sequence>
<reference evidence="2 3" key="1">
    <citation type="submission" date="2019-11" db="EMBL/GenBank/DDBJ databases">
        <title>Gracilibacillus salitolerans sp. nov., a moderate halophile isolated from a saline soil in northwest China.</title>
        <authorList>
            <person name="Gan L."/>
        </authorList>
    </citation>
    <scope>NUCLEOTIDE SEQUENCE [LARGE SCALE GENOMIC DNA]</scope>
    <source>
        <strain evidence="2 3">SCU50</strain>
    </source>
</reference>
<gene>
    <name evidence="2" type="ORF">GI584_18175</name>
</gene>